<name>A0A1V1PBN9_9BACT</name>
<dbReference type="InterPro" id="IPR037522">
    <property type="entry name" value="HD_GYP_dom"/>
</dbReference>
<evidence type="ECO:0000259" key="1">
    <source>
        <dbReference type="PROSITE" id="PS50885"/>
    </source>
</evidence>
<dbReference type="InterPro" id="IPR052020">
    <property type="entry name" value="Cyclic_di-GMP/3'3'-cGAMP_PDE"/>
</dbReference>
<reference evidence="4" key="1">
    <citation type="submission" date="2012-11" db="EMBL/GenBank/DDBJ databases">
        <authorList>
            <person name="Lucero-Rivera Y.E."/>
            <person name="Tovar-Ramirez D."/>
        </authorList>
    </citation>
    <scope>NUCLEOTIDE SEQUENCE [LARGE SCALE GENOMIC DNA]</scope>
    <source>
        <strain evidence="4">Araruama</strain>
    </source>
</reference>
<dbReference type="Proteomes" id="UP000189670">
    <property type="component" value="Unassembled WGS sequence"/>
</dbReference>
<dbReference type="NCBIfam" id="TIGR00277">
    <property type="entry name" value="HDIG"/>
    <property type="match status" value="1"/>
</dbReference>
<feature type="domain" description="HAMP" evidence="1">
    <location>
        <begin position="171"/>
        <end position="217"/>
    </location>
</feature>
<dbReference type="SMART" id="SM00304">
    <property type="entry name" value="HAMP"/>
    <property type="match status" value="1"/>
</dbReference>
<dbReference type="InterPro" id="IPR003660">
    <property type="entry name" value="HAMP_dom"/>
</dbReference>
<keyword evidence="3" id="KW-0378">Hydrolase</keyword>
<dbReference type="InterPro" id="IPR003607">
    <property type="entry name" value="HD/PDEase_dom"/>
</dbReference>
<dbReference type="PROSITE" id="PS51832">
    <property type="entry name" value="HD_GYP"/>
    <property type="match status" value="1"/>
</dbReference>
<dbReference type="PANTHER" id="PTHR45228:SF1">
    <property type="entry name" value="CYCLIC DI-GMP PHOSPHODIESTERASE TM_0186"/>
    <property type="match status" value="1"/>
</dbReference>
<dbReference type="CDD" id="cd00077">
    <property type="entry name" value="HDc"/>
    <property type="match status" value="1"/>
</dbReference>
<dbReference type="EMBL" id="ATBP01000174">
    <property type="protein sequence ID" value="ETR72196.1"/>
    <property type="molecule type" value="Genomic_DNA"/>
</dbReference>
<feature type="domain" description="HD-GYP" evidence="2">
    <location>
        <begin position="219"/>
        <end position="416"/>
    </location>
</feature>
<dbReference type="GO" id="GO:0016787">
    <property type="term" value="F:hydrolase activity"/>
    <property type="evidence" value="ECO:0007669"/>
    <property type="project" value="UniProtKB-KW"/>
</dbReference>
<dbReference type="PROSITE" id="PS50885">
    <property type="entry name" value="HAMP"/>
    <property type="match status" value="1"/>
</dbReference>
<protein>
    <submittedName>
        <fullName evidence="3">Metal-dependent phosphohydrolase</fullName>
    </submittedName>
</protein>
<dbReference type="SUPFAM" id="SSF109604">
    <property type="entry name" value="HD-domain/PDEase-like"/>
    <property type="match status" value="1"/>
</dbReference>
<dbReference type="SMART" id="SM00471">
    <property type="entry name" value="HDc"/>
    <property type="match status" value="1"/>
</dbReference>
<organism evidence="3 4">
    <name type="scientific">Candidatus Magnetoglobus multicellularis str. Araruama</name>
    <dbReference type="NCBI Taxonomy" id="890399"/>
    <lineage>
        <taxon>Bacteria</taxon>
        <taxon>Pseudomonadati</taxon>
        <taxon>Thermodesulfobacteriota</taxon>
        <taxon>Desulfobacteria</taxon>
        <taxon>Desulfobacterales</taxon>
        <taxon>Desulfobacteraceae</taxon>
        <taxon>Candidatus Magnetoglobus</taxon>
    </lineage>
</organism>
<dbReference type="CDD" id="cd06225">
    <property type="entry name" value="HAMP"/>
    <property type="match status" value="1"/>
</dbReference>
<gene>
    <name evidence="3" type="ORF">OMM_01910</name>
</gene>
<dbReference type="Pfam" id="PF13487">
    <property type="entry name" value="HD_5"/>
    <property type="match status" value="1"/>
</dbReference>
<comment type="caution">
    <text evidence="3">The sequence shown here is derived from an EMBL/GenBank/DDBJ whole genome shotgun (WGS) entry which is preliminary data.</text>
</comment>
<dbReference type="PANTHER" id="PTHR45228">
    <property type="entry name" value="CYCLIC DI-GMP PHOSPHODIESTERASE TM_0186-RELATED"/>
    <property type="match status" value="1"/>
</dbReference>
<dbReference type="AlphaFoldDB" id="A0A1V1PBN9"/>
<evidence type="ECO:0000313" key="3">
    <source>
        <dbReference type="EMBL" id="ETR72196.1"/>
    </source>
</evidence>
<evidence type="ECO:0000259" key="2">
    <source>
        <dbReference type="PROSITE" id="PS51832"/>
    </source>
</evidence>
<accession>A0A1V1PBN9</accession>
<sequence>MPVGSHKDAFKAHQKVKRLMRDHEKPVLARMASEILLDFIRNLRQVVEQNIHENLPTDTSKYNSRLLDDALQTVCGLCGKCQEAHHDSCYVNQARRVLIAAKTGVDLGPKLTGSGELDDLLKKAYARQITKSEAEKSGSYLSTYTLPETYDELKTAYEEMIEKDIYRSSLIDEIVNTIGSVAAGNLAIEMPVHDDPQLGKMATAFNIMLSVLNASMQSLETAFESMVRTLSTAIEARHPITAGHSHRVTEYSVLLGKKMGLSEEDLQIIKYAGLLHDIGKMAIPDAVLTKKGRFDPDERKIMENHALWTMRILEPIELPKGLKSVPIIAGSHHEKVDGTGYPYGLSKSEIPFFACILAVGDVFDALTSIREYPKYDGTKTLGLDPMPKDRVFDILEKDQNSHFHPDVVKIALDARGDLEALWHDLHTFKIDN</sequence>
<dbReference type="InterPro" id="IPR006675">
    <property type="entry name" value="HDIG_dom"/>
</dbReference>
<proteinExistence type="predicted"/>
<dbReference type="GO" id="GO:0007165">
    <property type="term" value="P:signal transduction"/>
    <property type="evidence" value="ECO:0007669"/>
    <property type="project" value="InterPro"/>
</dbReference>
<evidence type="ECO:0000313" key="4">
    <source>
        <dbReference type="Proteomes" id="UP000189670"/>
    </source>
</evidence>
<dbReference type="GO" id="GO:0016020">
    <property type="term" value="C:membrane"/>
    <property type="evidence" value="ECO:0007669"/>
    <property type="project" value="InterPro"/>
</dbReference>
<dbReference type="Gene3D" id="1.10.3210.10">
    <property type="entry name" value="Hypothetical protein af1432"/>
    <property type="match status" value="1"/>
</dbReference>